<evidence type="ECO:0000313" key="2">
    <source>
        <dbReference type="EMBL" id="CAG7727106.1"/>
    </source>
</evidence>
<evidence type="ECO:0000313" key="1">
    <source>
        <dbReference type="EMBL" id="CAG7727075.1"/>
    </source>
</evidence>
<accession>A0A8J2KJL0</accession>
<dbReference type="EMBL" id="CAJVCH010143420">
    <property type="protein sequence ID" value="CAG7727075.1"/>
    <property type="molecule type" value="Genomic_DNA"/>
</dbReference>
<dbReference type="EMBL" id="CAJVCH010143872">
    <property type="protein sequence ID" value="CAG7727106.1"/>
    <property type="molecule type" value="Genomic_DNA"/>
</dbReference>
<name>A0A8J2KJL0_9HEXA</name>
<protein>
    <submittedName>
        <fullName evidence="1">Uncharacterized protein</fullName>
    </submittedName>
</protein>
<evidence type="ECO:0000313" key="3">
    <source>
        <dbReference type="Proteomes" id="UP000708208"/>
    </source>
</evidence>
<feature type="non-terminal residue" evidence="1">
    <location>
        <position position="28"/>
    </location>
</feature>
<gene>
    <name evidence="1" type="ORF">AFUS01_LOCUS15937</name>
    <name evidence="2" type="ORF">AFUS01_LOCUS15965</name>
</gene>
<dbReference type="AlphaFoldDB" id="A0A8J2KJL0"/>
<sequence>MVMRVIPEDHQLIFGPLTPGTHHLMLDT</sequence>
<organism evidence="1 3">
    <name type="scientific">Allacma fusca</name>
    <dbReference type="NCBI Taxonomy" id="39272"/>
    <lineage>
        <taxon>Eukaryota</taxon>
        <taxon>Metazoa</taxon>
        <taxon>Ecdysozoa</taxon>
        <taxon>Arthropoda</taxon>
        <taxon>Hexapoda</taxon>
        <taxon>Collembola</taxon>
        <taxon>Symphypleona</taxon>
        <taxon>Sminthuridae</taxon>
        <taxon>Allacma</taxon>
    </lineage>
</organism>
<keyword evidence="3" id="KW-1185">Reference proteome</keyword>
<dbReference type="Proteomes" id="UP000708208">
    <property type="component" value="Unassembled WGS sequence"/>
</dbReference>
<reference evidence="1" key="1">
    <citation type="submission" date="2021-06" db="EMBL/GenBank/DDBJ databases">
        <authorList>
            <person name="Hodson N. C."/>
            <person name="Mongue J. A."/>
            <person name="Jaron S. K."/>
        </authorList>
    </citation>
    <scope>NUCLEOTIDE SEQUENCE</scope>
</reference>
<proteinExistence type="predicted"/>
<comment type="caution">
    <text evidence="1">The sequence shown here is derived from an EMBL/GenBank/DDBJ whole genome shotgun (WGS) entry which is preliminary data.</text>
</comment>